<dbReference type="Pfam" id="PF20179">
    <property type="entry name" value="MSS51_C"/>
    <property type="match status" value="1"/>
</dbReference>
<dbReference type="HOGENOM" id="CLU_600568_0_0_1"/>
<reference evidence="2" key="2">
    <citation type="submission" date="2024-10" db="UniProtKB">
        <authorList>
            <consortium name="EnsemblProtists"/>
        </authorList>
    </citation>
    <scope>IDENTIFICATION</scope>
</reference>
<evidence type="ECO:0000313" key="2">
    <source>
        <dbReference type="EnsemblProtists" id="EOD15928"/>
    </source>
</evidence>
<keyword evidence="3" id="KW-1185">Reference proteome</keyword>
<sequence>MIRLKPGESSQLSSSVLLSTAAAADASAPASLLLLSPGAAAAEAPPPSLPGAGWIEVCRCNPQAQLRGTILPAGSWLTASGGELHLVAAHVPGGRKQENDAAATERSLARDLEEWVGLCAQRRALAERAAAEGQAWEAQAEAQKLPIDWGGLKLHRACAAEIQEHGLQRGAPVGLEATLSALCARRAAATGAPTRAKLRREERAAPPRRWREVALGGSALEAVATDALSFPLSGALLAYLAGVDGAETLTVHILGPEPAAELRCRRKWLAMLAALPHVRSLRLLFCGPRVPARLDGVAEELVLTEASGGGGAGSGGGGRGAGGRLSLAFLRGDYHHRRPEAPAKFSQEQLAIAFHPGLAEHAADWAPSLRPLLRRGTPVGLTAYHPPEAELDARTLAALGGAAGAGGAGQLAAAPRPNPLASRLPHLDELFPGRTYAANAFITLAAQGRGACVAKH</sequence>
<feature type="domain" description="Mitochondrial splicing suppressor 51-like C-terminal" evidence="1">
    <location>
        <begin position="246"/>
        <end position="428"/>
    </location>
</feature>
<proteinExistence type="predicted"/>
<dbReference type="PaxDb" id="2903-EOD15928"/>
<organism evidence="2 3">
    <name type="scientific">Emiliania huxleyi (strain CCMP1516)</name>
    <dbReference type="NCBI Taxonomy" id="280463"/>
    <lineage>
        <taxon>Eukaryota</taxon>
        <taxon>Haptista</taxon>
        <taxon>Haptophyta</taxon>
        <taxon>Prymnesiophyceae</taxon>
        <taxon>Isochrysidales</taxon>
        <taxon>Noelaerhabdaceae</taxon>
        <taxon>Emiliania</taxon>
    </lineage>
</organism>
<dbReference type="STRING" id="2903.R1C087"/>
<dbReference type="Proteomes" id="UP000013827">
    <property type="component" value="Unassembled WGS sequence"/>
</dbReference>
<dbReference type="RefSeq" id="XP_005768357.1">
    <property type="nucleotide sequence ID" value="XM_005768300.1"/>
</dbReference>
<evidence type="ECO:0000313" key="3">
    <source>
        <dbReference type="Proteomes" id="UP000013827"/>
    </source>
</evidence>
<dbReference type="KEGG" id="ehx:EMIHUDRAFT_436599"/>
<reference evidence="3" key="1">
    <citation type="journal article" date="2013" name="Nature">
        <title>Pan genome of the phytoplankton Emiliania underpins its global distribution.</title>
        <authorList>
            <person name="Read B.A."/>
            <person name="Kegel J."/>
            <person name="Klute M.J."/>
            <person name="Kuo A."/>
            <person name="Lefebvre S.C."/>
            <person name="Maumus F."/>
            <person name="Mayer C."/>
            <person name="Miller J."/>
            <person name="Monier A."/>
            <person name="Salamov A."/>
            <person name="Young J."/>
            <person name="Aguilar M."/>
            <person name="Claverie J.M."/>
            <person name="Frickenhaus S."/>
            <person name="Gonzalez K."/>
            <person name="Herman E.K."/>
            <person name="Lin Y.C."/>
            <person name="Napier J."/>
            <person name="Ogata H."/>
            <person name="Sarno A.F."/>
            <person name="Shmutz J."/>
            <person name="Schroeder D."/>
            <person name="de Vargas C."/>
            <person name="Verret F."/>
            <person name="von Dassow P."/>
            <person name="Valentin K."/>
            <person name="Van de Peer Y."/>
            <person name="Wheeler G."/>
            <person name="Dacks J.B."/>
            <person name="Delwiche C.F."/>
            <person name="Dyhrman S.T."/>
            <person name="Glockner G."/>
            <person name="John U."/>
            <person name="Richards T."/>
            <person name="Worden A.Z."/>
            <person name="Zhang X."/>
            <person name="Grigoriev I.V."/>
            <person name="Allen A.E."/>
            <person name="Bidle K."/>
            <person name="Borodovsky M."/>
            <person name="Bowler C."/>
            <person name="Brownlee C."/>
            <person name="Cock J.M."/>
            <person name="Elias M."/>
            <person name="Gladyshev V.N."/>
            <person name="Groth M."/>
            <person name="Guda C."/>
            <person name="Hadaegh A."/>
            <person name="Iglesias-Rodriguez M.D."/>
            <person name="Jenkins J."/>
            <person name="Jones B.M."/>
            <person name="Lawson T."/>
            <person name="Leese F."/>
            <person name="Lindquist E."/>
            <person name="Lobanov A."/>
            <person name="Lomsadze A."/>
            <person name="Malik S.B."/>
            <person name="Marsh M.E."/>
            <person name="Mackinder L."/>
            <person name="Mock T."/>
            <person name="Mueller-Roeber B."/>
            <person name="Pagarete A."/>
            <person name="Parker M."/>
            <person name="Probert I."/>
            <person name="Quesneville H."/>
            <person name="Raines C."/>
            <person name="Rensing S.A."/>
            <person name="Riano-Pachon D.M."/>
            <person name="Richier S."/>
            <person name="Rokitta S."/>
            <person name="Shiraiwa Y."/>
            <person name="Soanes D.M."/>
            <person name="van der Giezen M."/>
            <person name="Wahlund T.M."/>
            <person name="Williams B."/>
            <person name="Wilson W."/>
            <person name="Wolfe G."/>
            <person name="Wurch L.L."/>
        </authorList>
    </citation>
    <scope>NUCLEOTIDE SEQUENCE</scope>
</reference>
<accession>A0A0D3IXE3</accession>
<dbReference type="PANTHER" id="PTHR28069">
    <property type="entry name" value="GH20023P"/>
    <property type="match status" value="1"/>
</dbReference>
<dbReference type="GeneID" id="17262182"/>
<name>A0A0D3IXE3_EMIH1</name>
<dbReference type="InterPro" id="IPR046824">
    <property type="entry name" value="Mss51-like_C"/>
</dbReference>
<dbReference type="PANTHER" id="PTHR28069:SF2">
    <property type="entry name" value="GH20023P"/>
    <property type="match status" value="1"/>
</dbReference>
<evidence type="ECO:0000259" key="1">
    <source>
        <dbReference type="Pfam" id="PF20179"/>
    </source>
</evidence>
<protein>
    <recommendedName>
        <fullName evidence="1">Mitochondrial splicing suppressor 51-like C-terminal domain-containing protein</fullName>
    </recommendedName>
</protein>
<dbReference type="AlphaFoldDB" id="A0A0D3IXE3"/>
<dbReference type="EnsemblProtists" id="EOD15928">
    <property type="protein sequence ID" value="EOD15928"/>
    <property type="gene ID" value="EMIHUDRAFT_436599"/>
</dbReference>